<gene>
    <name evidence="2" type="ORF">Acr_14g0006220</name>
</gene>
<evidence type="ECO:0000313" key="3">
    <source>
        <dbReference type="Proteomes" id="UP000585474"/>
    </source>
</evidence>
<evidence type="ECO:0000256" key="1">
    <source>
        <dbReference type="SAM" id="MobiDB-lite"/>
    </source>
</evidence>
<feature type="compositionally biased region" description="Acidic residues" evidence="1">
    <location>
        <begin position="207"/>
        <end position="218"/>
    </location>
</feature>
<dbReference type="AlphaFoldDB" id="A0A7J0FRF7"/>
<feature type="region of interest" description="Disordered" evidence="1">
    <location>
        <begin position="1"/>
        <end position="30"/>
    </location>
</feature>
<feature type="compositionally biased region" description="Gly residues" evidence="1">
    <location>
        <begin position="1"/>
        <end position="12"/>
    </location>
</feature>
<feature type="region of interest" description="Disordered" evidence="1">
    <location>
        <begin position="199"/>
        <end position="229"/>
    </location>
</feature>
<organism evidence="2 3">
    <name type="scientific">Actinidia rufa</name>
    <dbReference type="NCBI Taxonomy" id="165716"/>
    <lineage>
        <taxon>Eukaryota</taxon>
        <taxon>Viridiplantae</taxon>
        <taxon>Streptophyta</taxon>
        <taxon>Embryophyta</taxon>
        <taxon>Tracheophyta</taxon>
        <taxon>Spermatophyta</taxon>
        <taxon>Magnoliopsida</taxon>
        <taxon>eudicotyledons</taxon>
        <taxon>Gunneridae</taxon>
        <taxon>Pentapetalae</taxon>
        <taxon>asterids</taxon>
        <taxon>Ericales</taxon>
        <taxon>Actinidiaceae</taxon>
        <taxon>Actinidia</taxon>
    </lineage>
</organism>
<evidence type="ECO:0000313" key="2">
    <source>
        <dbReference type="EMBL" id="GFZ00987.1"/>
    </source>
</evidence>
<keyword evidence="3" id="KW-1185">Reference proteome</keyword>
<accession>A0A7J0FRF7</accession>
<feature type="region of interest" description="Disordered" evidence="1">
    <location>
        <begin position="88"/>
        <end position="114"/>
    </location>
</feature>
<comment type="caution">
    <text evidence="2">The sequence shown here is derived from an EMBL/GenBank/DDBJ whole genome shotgun (WGS) entry which is preliminary data.</text>
</comment>
<proteinExistence type="predicted"/>
<sequence>MPITRGGEGVAGLVGDEEEDAKVEEGKEVNQVAPGAEDLIEHSFNQGDILGSISEEEVDIIPKSRNLGKKKAAGAELVQQTPDPILAFPSPTEGQSNVLSSQHASKRKGKLPSFPAKEGEEGWLLGCPLKITDVPRIWAPKFAVVQLGKIEGVQRLDDHVEHSELIAIHARNEAEAALAQMNKALQELAELNADVGAIQGNELGGGEGEEAGDTEGGVDEGNPITPPAE</sequence>
<protein>
    <submittedName>
        <fullName evidence="2">Uncharacterized protein</fullName>
    </submittedName>
</protein>
<name>A0A7J0FRF7_9ERIC</name>
<dbReference type="Proteomes" id="UP000585474">
    <property type="component" value="Unassembled WGS sequence"/>
</dbReference>
<reference evidence="2 3" key="1">
    <citation type="submission" date="2019-07" db="EMBL/GenBank/DDBJ databases">
        <title>De Novo Assembly of kiwifruit Actinidia rufa.</title>
        <authorList>
            <person name="Sugita-Konishi S."/>
            <person name="Sato K."/>
            <person name="Mori E."/>
            <person name="Abe Y."/>
            <person name="Kisaki G."/>
            <person name="Hamano K."/>
            <person name="Suezawa K."/>
            <person name="Otani M."/>
            <person name="Fukuda T."/>
            <person name="Manabe T."/>
            <person name="Gomi K."/>
            <person name="Tabuchi M."/>
            <person name="Akimitsu K."/>
            <person name="Kataoka I."/>
        </authorList>
    </citation>
    <scope>NUCLEOTIDE SEQUENCE [LARGE SCALE GENOMIC DNA]</scope>
    <source>
        <strain evidence="3">cv. Fuchu</strain>
    </source>
</reference>
<dbReference type="EMBL" id="BJWL01000014">
    <property type="protein sequence ID" value="GFZ00987.1"/>
    <property type="molecule type" value="Genomic_DNA"/>
</dbReference>
<feature type="compositionally biased region" description="Polar residues" evidence="1">
    <location>
        <begin position="92"/>
        <end position="103"/>
    </location>
</feature>